<dbReference type="Pfam" id="PF08240">
    <property type="entry name" value="ADH_N"/>
    <property type="match status" value="1"/>
</dbReference>
<protein>
    <submittedName>
        <fullName evidence="3">Reticulon-4-interacting protein 1-like protein, mitochondrial</fullName>
    </submittedName>
</protein>
<dbReference type="GO" id="GO:0016491">
    <property type="term" value="F:oxidoreductase activity"/>
    <property type="evidence" value="ECO:0007669"/>
    <property type="project" value="InterPro"/>
</dbReference>
<dbReference type="InterPro" id="IPR013154">
    <property type="entry name" value="ADH-like_N"/>
</dbReference>
<keyword evidence="1" id="KW-0472">Membrane</keyword>
<dbReference type="Pfam" id="PF13602">
    <property type="entry name" value="ADH_zinc_N_2"/>
    <property type="match status" value="1"/>
</dbReference>
<feature type="transmembrane region" description="Helical" evidence="1">
    <location>
        <begin position="93"/>
        <end position="114"/>
    </location>
</feature>
<dbReference type="SMART" id="SM00829">
    <property type="entry name" value="PKS_ER"/>
    <property type="match status" value="1"/>
</dbReference>
<reference evidence="3 4" key="1">
    <citation type="journal article" date="2019" name="PLoS Biol.">
        <title>Sex chromosomes control vertical transmission of feminizing Wolbachia symbionts in an isopod.</title>
        <authorList>
            <person name="Becking T."/>
            <person name="Chebbi M.A."/>
            <person name="Giraud I."/>
            <person name="Moumen B."/>
            <person name="Laverre T."/>
            <person name="Caubet Y."/>
            <person name="Peccoud J."/>
            <person name="Gilbert C."/>
            <person name="Cordaux R."/>
        </authorList>
    </citation>
    <scope>NUCLEOTIDE SEQUENCE [LARGE SCALE GENOMIC DNA]</scope>
    <source>
        <strain evidence="3">ANa2</strain>
        <tissue evidence="3">Whole body excluding digestive tract and cuticle</tissue>
    </source>
</reference>
<dbReference type="InterPro" id="IPR036291">
    <property type="entry name" value="NAD(P)-bd_dom_sf"/>
</dbReference>
<proteinExistence type="predicted"/>
<sequence length="520" mass="57435">MDHLLFLAQEHLESAQISVRTFSGRVGQNLSNFKDGSKASFTSLMEKLKSQIIIEKLNEFLQNSKNVWVKFRIVDVYNRCLYFFLTEVTRTHIYFGGMCFVFGTLIGIGMGIRIRNNVVAPQRMRAVVATSYKGLEAINVVEDILAPRIISPDQVLIQVKAAGIDYLDIKICEGYGRVMRNQLNKYNPNDWGELPVILGRDCSGIVVSVGMNVSKVQQGDEVWLAVPVHHQGTLSEYMVVSEKFVALKPPQLTHEGAAALPYNIMKAWDSLVNQAGLGEMSTAGKRVLIHAGVSGIGLVAIQLIRAWGGHVTTTVNSQMLPLAQNLGADDVITYDTNNFEKELLVREKFDVVLNPLGPILNESNLLEICTPGGLVVTAAHTNFPSDSYGYFWGLLFMLYIRIKYYFTNTPWVTGGKLGTLDISGKVLERVAPLVATGQLQAIVDKTYAAQDAEVAFHHITQGEPVGKTVIRFSWSVPIRLNHPRMVVTLAQLGIDISHTSTLCRGKAPIMSVLQNPCTSL</sequence>
<feature type="domain" description="Enoyl reductase (ER)" evidence="2">
    <location>
        <begin position="134"/>
        <end position="470"/>
    </location>
</feature>
<keyword evidence="1" id="KW-0812">Transmembrane</keyword>
<feature type="transmembrane region" description="Helical" evidence="1">
    <location>
        <begin position="389"/>
        <end position="406"/>
    </location>
</feature>
<dbReference type="SUPFAM" id="SSF50129">
    <property type="entry name" value="GroES-like"/>
    <property type="match status" value="1"/>
</dbReference>
<dbReference type="PANTHER" id="PTHR11695:SF294">
    <property type="entry name" value="RETICULON-4-INTERACTING PROTEIN 1, MITOCHONDRIAL"/>
    <property type="match status" value="1"/>
</dbReference>
<evidence type="ECO:0000313" key="3">
    <source>
        <dbReference type="EMBL" id="KAB7495582.1"/>
    </source>
</evidence>
<gene>
    <name evidence="3" type="primary">rtn4ip1</name>
    <name evidence="3" type="ORF">Anas_12486</name>
</gene>
<dbReference type="Gene3D" id="3.40.50.720">
    <property type="entry name" value="NAD(P)-binding Rossmann-like Domain"/>
    <property type="match status" value="1"/>
</dbReference>
<dbReference type="Proteomes" id="UP000326759">
    <property type="component" value="Unassembled WGS sequence"/>
</dbReference>
<accession>A0A5N5SP17</accession>
<evidence type="ECO:0000256" key="1">
    <source>
        <dbReference type="SAM" id="Phobius"/>
    </source>
</evidence>
<comment type="caution">
    <text evidence="3">The sequence shown here is derived from an EMBL/GenBank/DDBJ whole genome shotgun (WGS) entry which is preliminary data.</text>
</comment>
<dbReference type="Gene3D" id="3.90.180.10">
    <property type="entry name" value="Medium-chain alcohol dehydrogenases, catalytic domain"/>
    <property type="match status" value="1"/>
</dbReference>
<dbReference type="OrthoDB" id="9930022at2759"/>
<dbReference type="InterPro" id="IPR011032">
    <property type="entry name" value="GroES-like_sf"/>
</dbReference>
<name>A0A5N5SP17_9CRUS</name>
<dbReference type="PANTHER" id="PTHR11695">
    <property type="entry name" value="ALCOHOL DEHYDROGENASE RELATED"/>
    <property type="match status" value="1"/>
</dbReference>
<dbReference type="EMBL" id="SEYY01022380">
    <property type="protein sequence ID" value="KAB7495582.1"/>
    <property type="molecule type" value="Genomic_DNA"/>
</dbReference>
<dbReference type="InterPro" id="IPR020843">
    <property type="entry name" value="ER"/>
</dbReference>
<feature type="transmembrane region" description="Helical" evidence="1">
    <location>
        <begin position="287"/>
        <end position="307"/>
    </location>
</feature>
<evidence type="ECO:0000313" key="4">
    <source>
        <dbReference type="Proteomes" id="UP000326759"/>
    </source>
</evidence>
<dbReference type="InterPro" id="IPR050700">
    <property type="entry name" value="YIM1/Zinc_Alcohol_DH_Fams"/>
</dbReference>
<evidence type="ECO:0000259" key="2">
    <source>
        <dbReference type="SMART" id="SM00829"/>
    </source>
</evidence>
<dbReference type="AlphaFoldDB" id="A0A5N5SP17"/>
<organism evidence="3 4">
    <name type="scientific">Armadillidium nasatum</name>
    <dbReference type="NCBI Taxonomy" id="96803"/>
    <lineage>
        <taxon>Eukaryota</taxon>
        <taxon>Metazoa</taxon>
        <taxon>Ecdysozoa</taxon>
        <taxon>Arthropoda</taxon>
        <taxon>Crustacea</taxon>
        <taxon>Multicrustacea</taxon>
        <taxon>Malacostraca</taxon>
        <taxon>Eumalacostraca</taxon>
        <taxon>Peracarida</taxon>
        <taxon>Isopoda</taxon>
        <taxon>Oniscidea</taxon>
        <taxon>Crinocheta</taxon>
        <taxon>Armadillidiidae</taxon>
        <taxon>Armadillidium</taxon>
    </lineage>
</organism>
<dbReference type="GO" id="GO:0005739">
    <property type="term" value="C:mitochondrion"/>
    <property type="evidence" value="ECO:0007669"/>
    <property type="project" value="TreeGrafter"/>
</dbReference>
<keyword evidence="4" id="KW-1185">Reference proteome</keyword>
<keyword evidence="1" id="KW-1133">Transmembrane helix</keyword>
<dbReference type="SUPFAM" id="SSF51735">
    <property type="entry name" value="NAD(P)-binding Rossmann-fold domains"/>
    <property type="match status" value="1"/>
</dbReference>